<keyword evidence="1" id="KW-0732">Signal</keyword>
<proteinExistence type="predicted"/>
<dbReference type="Proteomes" id="UP001162164">
    <property type="component" value="Unassembled WGS sequence"/>
</dbReference>
<reference evidence="2" key="1">
    <citation type="journal article" date="2023" name="Insect Mol. Biol.">
        <title>Genome sequencing provides insights into the evolution of gene families encoding plant cell wall-degrading enzymes in longhorned beetles.</title>
        <authorList>
            <person name="Shin N.R."/>
            <person name="Okamura Y."/>
            <person name="Kirsch R."/>
            <person name="Pauchet Y."/>
        </authorList>
    </citation>
    <scope>NUCLEOTIDE SEQUENCE</scope>
    <source>
        <strain evidence="2">MMC_N1</strain>
    </source>
</reference>
<evidence type="ECO:0000256" key="1">
    <source>
        <dbReference type="SAM" id="SignalP"/>
    </source>
</evidence>
<sequence>MMSTKLLVFLSFQVLSVFGLSGNVALNLPEIDLEGLNWQQEQVQTLVQLINTLTQVGNVTLVGWQNVYNSDGSLAQVKTIELAILNQIPSENILSEEEVDVDAELPVVLNLKDAMWNSAGILLSGSIQQWSREGDLENLLVVNQNQDIFVMDSNVVYGLINITLPNTQQITQLAKTLQGQTNIPVSVLRWNVNGQFDMQNSNIVPQLLGTILESENATQSIVDAALINMVQAVLQQPSSALKR</sequence>
<feature type="chain" id="PRO_5045359185" evidence="1">
    <location>
        <begin position="20"/>
        <end position="243"/>
    </location>
</feature>
<gene>
    <name evidence="2" type="ORF">NQ317_010743</name>
</gene>
<dbReference type="EMBL" id="JAPWTJ010000653">
    <property type="protein sequence ID" value="KAJ8976579.1"/>
    <property type="molecule type" value="Genomic_DNA"/>
</dbReference>
<comment type="caution">
    <text evidence="2">The sequence shown here is derived from an EMBL/GenBank/DDBJ whole genome shotgun (WGS) entry which is preliminary data.</text>
</comment>
<feature type="signal peptide" evidence="1">
    <location>
        <begin position="1"/>
        <end position="19"/>
    </location>
</feature>
<name>A0ABQ9JEI7_9CUCU</name>
<protein>
    <submittedName>
        <fullName evidence="2">Uncharacterized protein</fullName>
    </submittedName>
</protein>
<organism evidence="2 3">
    <name type="scientific">Molorchus minor</name>
    <dbReference type="NCBI Taxonomy" id="1323400"/>
    <lineage>
        <taxon>Eukaryota</taxon>
        <taxon>Metazoa</taxon>
        <taxon>Ecdysozoa</taxon>
        <taxon>Arthropoda</taxon>
        <taxon>Hexapoda</taxon>
        <taxon>Insecta</taxon>
        <taxon>Pterygota</taxon>
        <taxon>Neoptera</taxon>
        <taxon>Endopterygota</taxon>
        <taxon>Coleoptera</taxon>
        <taxon>Polyphaga</taxon>
        <taxon>Cucujiformia</taxon>
        <taxon>Chrysomeloidea</taxon>
        <taxon>Cerambycidae</taxon>
        <taxon>Lamiinae</taxon>
        <taxon>Monochamini</taxon>
        <taxon>Molorchus</taxon>
    </lineage>
</organism>
<evidence type="ECO:0000313" key="2">
    <source>
        <dbReference type="EMBL" id="KAJ8976579.1"/>
    </source>
</evidence>
<accession>A0ABQ9JEI7</accession>
<evidence type="ECO:0000313" key="3">
    <source>
        <dbReference type="Proteomes" id="UP001162164"/>
    </source>
</evidence>
<keyword evidence="3" id="KW-1185">Reference proteome</keyword>